<evidence type="ECO:0000313" key="3">
    <source>
        <dbReference type="Proteomes" id="UP001331761"/>
    </source>
</evidence>
<evidence type="ECO:0000313" key="2">
    <source>
        <dbReference type="EMBL" id="KAK5973122.1"/>
    </source>
</evidence>
<proteinExistence type="predicted"/>
<dbReference type="EMBL" id="WIXE01015881">
    <property type="protein sequence ID" value="KAK5973122.1"/>
    <property type="molecule type" value="Genomic_DNA"/>
</dbReference>
<name>A0AAN8FFF9_TRICO</name>
<organism evidence="2 3">
    <name type="scientific">Trichostrongylus colubriformis</name>
    <name type="common">Black scour worm</name>
    <dbReference type="NCBI Taxonomy" id="6319"/>
    <lineage>
        <taxon>Eukaryota</taxon>
        <taxon>Metazoa</taxon>
        <taxon>Ecdysozoa</taxon>
        <taxon>Nematoda</taxon>
        <taxon>Chromadorea</taxon>
        <taxon>Rhabditida</taxon>
        <taxon>Rhabditina</taxon>
        <taxon>Rhabditomorpha</taxon>
        <taxon>Strongyloidea</taxon>
        <taxon>Trichostrongylidae</taxon>
        <taxon>Trichostrongylus</taxon>
    </lineage>
</organism>
<gene>
    <name evidence="2" type="ORF">GCK32_009308</name>
</gene>
<feature type="signal peptide" evidence="1">
    <location>
        <begin position="1"/>
        <end position="26"/>
    </location>
</feature>
<dbReference type="AlphaFoldDB" id="A0AAN8FFF9"/>
<protein>
    <recommendedName>
        <fullName evidence="4">Apple domain-containing protein</fullName>
    </recommendedName>
</protein>
<feature type="chain" id="PRO_5042845457" description="Apple domain-containing protein" evidence="1">
    <location>
        <begin position="27"/>
        <end position="125"/>
    </location>
</feature>
<dbReference type="Proteomes" id="UP001331761">
    <property type="component" value="Unassembled WGS sequence"/>
</dbReference>
<evidence type="ECO:0008006" key="4">
    <source>
        <dbReference type="Google" id="ProtNLM"/>
    </source>
</evidence>
<keyword evidence="1" id="KW-0732">Signal</keyword>
<sequence length="125" mass="13909">MILVSVSVVPFMVVLLLSQVHPVTLSCTFVHVVEDGDGSWNDGPLSLVIEKPINSTGDCLRMCTEEYDDCAAAGIFNRSGYPIKCDIFRADDSVISDFYKKEYQLLALHRDIDSPECPYATELFP</sequence>
<evidence type="ECO:0000256" key="1">
    <source>
        <dbReference type="SAM" id="SignalP"/>
    </source>
</evidence>
<keyword evidence="3" id="KW-1185">Reference proteome</keyword>
<accession>A0AAN8FFF9</accession>
<comment type="caution">
    <text evidence="2">The sequence shown here is derived from an EMBL/GenBank/DDBJ whole genome shotgun (WGS) entry which is preliminary data.</text>
</comment>
<reference evidence="2 3" key="1">
    <citation type="submission" date="2019-10" db="EMBL/GenBank/DDBJ databases">
        <title>Assembly and Annotation for the nematode Trichostrongylus colubriformis.</title>
        <authorList>
            <person name="Martin J."/>
        </authorList>
    </citation>
    <scope>NUCLEOTIDE SEQUENCE [LARGE SCALE GENOMIC DNA]</scope>
    <source>
        <strain evidence="2">G859</strain>
        <tissue evidence="2">Whole worm</tissue>
    </source>
</reference>